<gene>
    <name evidence="1" type="ORF">LCGC14_0342310</name>
</gene>
<reference evidence="1" key="1">
    <citation type="journal article" date="2015" name="Nature">
        <title>Complex archaea that bridge the gap between prokaryotes and eukaryotes.</title>
        <authorList>
            <person name="Spang A."/>
            <person name="Saw J.H."/>
            <person name="Jorgensen S.L."/>
            <person name="Zaremba-Niedzwiedzka K."/>
            <person name="Martijn J."/>
            <person name="Lind A.E."/>
            <person name="van Eijk R."/>
            <person name="Schleper C."/>
            <person name="Guy L."/>
            <person name="Ettema T.J."/>
        </authorList>
    </citation>
    <scope>NUCLEOTIDE SEQUENCE</scope>
</reference>
<evidence type="ECO:0000313" key="1">
    <source>
        <dbReference type="EMBL" id="KKN79214.1"/>
    </source>
</evidence>
<comment type="caution">
    <text evidence="1">The sequence shown here is derived from an EMBL/GenBank/DDBJ whole genome shotgun (WGS) entry which is preliminary data.</text>
</comment>
<proteinExistence type="predicted"/>
<protein>
    <submittedName>
        <fullName evidence="1">Uncharacterized protein</fullName>
    </submittedName>
</protein>
<dbReference type="EMBL" id="LAZR01000251">
    <property type="protein sequence ID" value="KKN79214.1"/>
    <property type="molecule type" value="Genomic_DNA"/>
</dbReference>
<accession>A0A0F9TIX6</accession>
<name>A0A0F9TIX6_9ZZZZ</name>
<dbReference type="AlphaFoldDB" id="A0A0F9TIX6"/>
<organism evidence="1">
    <name type="scientific">marine sediment metagenome</name>
    <dbReference type="NCBI Taxonomy" id="412755"/>
    <lineage>
        <taxon>unclassified sequences</taxon>
        <taxon>metagenomes</taxon>
        <taxon>ecological metagenomes</taxon>
    </lineage>
</organism>
<sequence length="70" mass="8316">MKYRITTNRLKDWLESDDILAWKVNWILDNFGIDGLGMYEYYGIMKANGIQSSFDVKKALIELDYMSWNL</sequence>